<dbReference type="GO" id="GO:0005634">
    <property type="term" value="C:nucleus"/>
    <property type="evidence" value="ECO:0007669"/>
    <property type="project" value="UniProtKB-SubCell"/>
</dbReference>
<protein>
    <recommendedName>
        <fullName evidence="8">Homeobox domain-containing protein</fullName>
    </recommendedName>
</protein>
<proteinExistence type="predicted"/>
<dbReference type="GO" id="GO:0000978">
    <property type="term" value="F:RNA polymerase II cis-regulatory region sequence-specific DNA binding"/>
    <property type="evidence" value="ECO:0007669"/>
    <property type="project" value="TreeGrafter"/>
</dbReference>
<dbReference type="GO" id="GO:0000981">
    <property type="term" value="F:DNA-binding transcription factor activity, RNA polymerase II-specific"/>
    <property type="evidence" value="ECO:0007669"/>
    <property type="project" value="InterPro"/>
</dbReference>
<gene>
    <name evidence="9" type="ORF">L1049_004036</name>
</gene>
<reference evidence="9 10" key="1">
    <citation type="journal article" date="2024" name="Plant J.">
        <title>Genome sequences and population genomics reveal climatic adaptation and genomic divergence between two closely related sweetgum species.</title>
        <authorList>
            <person name="Xu W.Q."/>
            <person name="Ren C.Q."/>
            <person name="Zhang X.Y."/>
            <person name="Comes H.P."/>
            <person name="Liu X.H."/>
            <person name="Li Y.G."/>
            <person name="Kettle C.J."/>
            <person name="Jalonen R."/>
            <person name="Gaisberger H."/>
            <person name="Ma Y.Z."/>
            <person name="Qiu Y.X."/>
        </authorList>
    </citation>
    <scope>NUCLEOTIDE SEQUENCE [LARGE SCALE GENOMIC DNA]</scope>
    <source>
        <strain evidence="9">Hangzhou</strain>
    </source>
</reference>
<dbReference type="InterPro" id="IPR001356">
    <property type="entry name" value="HD"/>
</dbReference>
<dbReference type="AlphaFoldDB" id="A0AAP0RMQ4"/>
<accession>A0AAP0RMQ4</accession>
<evidence type="ECO:0000313" key="10">
    <source>
        <dbReference type="Proteomes" id="UP001415857"/>
    </source>
</evidence>
<dbReference type="InterPro" id="IPR009057">
    <property type="entry name" value="Homeodomain-like_sf"/>
</dbReference>
<feature type="region of interest" description="Disordered" evidence="7">
    <location>
        <begin position="1"/>
        <end position="44"/>
    </location>
</feature>
<comment type="caution">
    <text evidence="9">The sequence shown here is derived from an EMBL/GenBank/DDBJ whole genome shotgun (WGS) entry which is preliminary data.</text>
</comment>
<keyword evidence="10" id="KW-1185">Reference proteome</keyword>
<evidence type="ECO:0000313" key="9">
    <source>
        <dbReference type="EMBL" id="KAK9281142.1"/>
    </source>
</evidence>
<feature type="DNA-binding region" description="Homeobox" evidence="5">
    <location>
        <begin position="41"/>
        <end position="100"/>
    </location>
</feature>
<organism evidence="9 10">
    <name type="scientific">Liquidambar formosana</name>
    <name type="common">Formosan gum</name>
    <dbReference type="NCBI Taxonomy" id="63359"/>
    <lineage>
        <taxon>Eukaryota</taxon>
        <taxon>Viridiplantae</taxon>
        <taxon>Streptophyta</taxon>
        <taxon>Embryophyta</taxon>
        <taxon>Tracheophyta</taxon>
        <taxon>Spermatophyta</taxon>
        <taxon>Magnoliopsida</taxon>
        <taxon>eudicotyledons</taxon>
        <taxon>Gunneridae</taxon>
        <taxon>Pentapetalae</taxon>
        <taxon>Saxifragales</taxon>
        <taxon>Altingiaceae</taxon>
        <taxon>Liquidambar</taxon>
    </lineage>
</organism>
<sequence length="186" mass="21304">MNHGQFDPSSSENDSGDLVLSSSVQPTHGEEEQHNQPQARSMRKNIPYTQDQKKALEQEFLNCSYPTDEVRRKIAAQLQLTEKKVRSWFTNRQTKEKKNYLQVENNKLRCENAMLHEDLLKCLAIMGQCYYCRTHLCNRENGQQASVNGQPSSFNDALVNLVPAAYLSGQSMESINENDLNFNQCL</sequence>
<evidence type="ECO:0000256" key="4">
    <source>
        <dbReference type="ARBA" id="ARBA00023242"/>
    </source>
</evidence>
<evidence type="ECO:0000259" key="8">
    <source>
        <dbReference type="PROSITE" id="PS50071"/>
    </source>
</evidence>
<dbReference type="Proteomes" id="UP001415857">
    <property type="component" value="Unassembled WGS sequence"/>
</dbReference>
<evidence type="ECO:0000256" key="3">
    <source>
        <dbReference type="ARBA" id="ARBA00023155"/>
    </source>
</evidence>
<evidence type="ECO:0000256" key="1">
    <source>
        <dbReference type="ARBA" id="ARBA00004123"/>
    </source>
</evidence>
<dbReference type="SMART" id="SM00389">
    <property type="entry name" value="HOX"/>
    <property type="match status" value="1"/>
</dbReference>
<keyword evidence="2 5" id="KW-0238">DNA-binding</keyword>
<dbReference type="SUPFAM" id="SSF46689">
    <property type="entry name" value="Homeodomain-like"/>
    <property type="match status" value="1"/>
</dbReference>
<dbReference type="PROSITE" id="PS50071">
    <property type="entry name" value="HOMEOBOX_2"/>
    <property type="match status" value="1"/>
</dbReference>
<evidence type="ECO:0000256" key="6">
    <source>
        <dbReference type="RuleBase" id="RU000682"/>
    </source>
</evidence>
<dbReference type="PANTHER" id="PTHR24339">
    <property type="entry name" value="HOMEOBOX PROTEIN EMX-RELATED"/>
    <property type="match status" value="1"/>
</dbReference>
<dbReference type="PROSITE" id="PS00027">
    <property type="entry name" value="HOMEOBOX_1"/>
    <property type="match status" value="1"/>
</dbReference>
<feature type="domain" description="Homeobox" evidence="8">
    <location>
        <begin position="39"/>
        <end position="99"/>
    </location>
</feature>
<name>A0AAP0RMQ4_LIQFO</name>
<evidence type="ECO:0000256" key="5">
    <source>
        <dbReference type="PROSITE-ProRule" id="PRU00108"/>
    </source>
</evidence>
<dbReference type="CDD" id="cd00086">
    <property type="entry name" value="homeodomain"/>
    <property type="match status" value="1"/>
</dbReference>
<comment type="subcellular location">
    <subcellularLocation>
        <location evidence="1 5 6">Nucleus</location>
    </subcellularLocation>
</comment>
<keyword evidence="4 5" id="KW-0539">Nucleus</keyword>
<dbReference type="Pfam" id="PF00046">
    <property type="entry name" value="Homeodomain"/>
    <property type="match status" value="1"/>
</dbReference>
<dbReference type="Gene3D" id="1.10.10.60">
    <property type="entry name" value="Homeodomain-like"/>
    <property type="match status" value="1"/>
</dbReference>
<evidence type="ECO:0000256" key="2">
    <source>
        <dbReference type="ARBA" id="ARBA00023125"/>
    </source>
</evidence>
<dbReference type="InterPro" id="IPR050877">
    <property type="entry name" value="EMX-VAX-Noto_Homeobox_TFs"/>
</dbReference>
<keyword evidence="3 5" id="KW-0371">Homeobox</keyword>
<dbReference type="InterPro" id="IPR017970">
    <property type="entry name" value="Homeobox_CS"/>
</dbReference>
<dbReference type="EMBL" id="JBBPBK010000007">
    <property type="protein sequence ID" value="KAK9281142.1"/>
    <property type="molecule type" value="Genomic_DNA"/>
</dbReference>
<evidence type="ECO:0000256" key="7">
    <source>
        <dbReference type="SAM" id="MobiDB-lite"/>
    </source>
</evidence>
<dbReference type="PANTHER" id="PTHR24339:SF28">
    <property type="entry name" value="E5-RELATED"/>
    <property type="match status" value="1"/>
</dbReference>